<evidence type="ECO:0000256" key="6">
    <source>
        <dbReference type="ARBA" id="ARBA00023163"/>
    </source>
</evidence>
<dbReference type="InterPro" id="IPR027417">
    <property type="entry name" value="P-loop_NTPase"/>
</dbReference>
<keyword evidence="5 7" id="KW-0238">DNA-binding</keyword>
<feature type="compositionally biased region" description="Low complexity" evidence="8">
    <location>
        <begin position="563"/>
        <end position="578"/>
    </location>
</feature>
<dbReference type="InterPro" id="IPR036910">
    <property type="entry name" value="HMG_box_dom_sf"/>
</dbReference>
<dbReference type="CDD" id="cd01389">
    <property type="entry name" value="HMG-box_ROX1-like"/>
    <property type="match status" value="1"/>
</dbReference>
<name>A0A5N7CD40_PETAA</name>
<feature type="region of interest" description="Disordered" evidence="8">
    <location>
        <begin position="529"/>
        <end position="578"/>
    </location>
</feature>
<evidence type="ECO:0000313" key="11">
    <source>
        <dbReference type="EMBL" id="KAE8392071.1"/>
    </source>
</evidence>
<evidence type="ECO:0000256" key="7">
    <source>
        <dbReference type="PROSITE-ProRule" id="PRU00267"/>
    </source>
</evidence>
<dbReference type="PANTHER" id="PTHR45626">
    <property type="entry name" value="TRANSCRIPTION TERMINATION FACTOR 2-RELATED"/>
    <property type="match status" value="1"/>
</dbReference>
<dbReference type="Pfam" id="PF00505">
    <property type="entry name" value="HMG_box"/>
    <property type="match status" value="1"/>
</dbReference>
<evidence type="ECO:0000256" key="5">
    <source>
        <dbReference type="ARBA" id="ARBA00023125"/>
    </source>
</evidence>
<evidence type="ECO:0000259" key="10">
    <source>
        <dbReference type="PROSITE" id="PS51194"/>
    </source>
</evidence>
<dbReference type="CDD" id="cd18008">
    <property type="entry name" value="DEXDc_SHPRH-like"/>
    <property type="match status" value="1"/>
</dbReference>
<dbReference type="InterPro" id="IPR014001">
    <property type="entry name" value="Helicase_ATP-bd"/>
</dbReference>
<feature type="compositionally biased region" description="Polar residues" evidence="8">
    <location>
        <begin position="288"/>
        <end position="305"/>
    </location>
</feature>
<dbReference type="CDD" id="cd02024">
    <property type="entry name" value="NRK1"/>
    <property type="match status" value="1"/>
</dbReference>
<dbReference type="Pfam" id="PF00271">
    <property type="entry name" value="Helicase_C"/>
    <property type="match status" value="1"/>
</dbReference>
<evidence type="ECO:0000256" key="2">
    <source>
        <dbReference type="ARBA" id="ARBA00022801"/>
    </source>
</evidence>
<feature type="domain" description="HMG box" evidence="9">
    <location>
        <begin position="141"/>
        <end position="209"/>
    </location>
</feature>
<evidence type="ECO:0000256" key="3">
    <source>
        <dbReference type="ARBA" id="ARBA00022840"/>
    </source>
</evidence>
<dbReference type="SMART" id="SM00398">
    <property type="entry name" value="HMG"/>
    <property type="match status" value="1"/>
</dbReference>
<proteinExistence type="predicted"/>
<feature type="compositionally biased region" description="Polar residues" evidence="8">
    <location>
        <begin position="728"/>
        <end position="744"/>
    </location>
</feature>
<accession>A0A5N7CD40</accession>
<sequence>MSFDRVLPKPAALHYDPPQVTLPRPTSNLLEHKIMNDNVSKVSMLDRHMDGVPVGGSCRYAADGLPQVHLSSLNRAKIALNKIASNGPIEPPKAAAPLPMKNIPFRERSSASERSSSSSPVKSAAREPVTQFCLCQPDPKIPRPRNAFILYRQHYQASVVAQNPGLANPDISKIIGEQWRRLPQETKDEWKALAEEEKARHQQQYPEYRYQPRRYGRDGNSRSTSSGISHNPPGSTACSRCGGRVMNPPVSPEVPFNPNGSNGSRASLQREPITDRSYPCRVKDLDHPSNSIKIGNSGESLSSRQRQWEENRSPDSKRRRISTQLSSKTSIHRDRSPEASYPISPYTARPDAPSSRGSFQMLQPPRPFRSVKEYPQPDPSLKLPPLQTTTSVSSSATPVTPYVQDASSLEATVMTIPFLNKIKVLAKISPPLFPSFRDGASRRRGAVVSVDGQDPIAVKSVVDYLNNALEKEGRYHTHLFEGPEIRPRECYSESGQMGDATVDYLNTISAWHRISDEIVGFIKPPYESLEPKSVDEDNSTPGASPKAPIPKGIDTHISSPAQSSEGGSVSYSPSSGSVSLPVPVALVPRYQLTTADAFACSVPIGDSYAPLDHWQWMASLWRACVGPDITVYVRECEKDELERYGGNPVEVRLLDTRTIVVRRIVGSPRELEEKALKRVGGIFVLSPPACHVCNQQTPTHRTSGPCIRSLWLTISYRHIEMLPPSSPVPESTDSTPASLSTATCPASTNKSIAASVRKDTQDEKYGLIENVDLYLPVGVLMKPTAQDADAPLAQPDDFPHSEISNLEKHHWIWTSTNQQWNYLRVYVLPDDVGRKVIPRSSAPLRRALKLVMAKIDRSPAAWTGCFSIGNKNGDDPEGARKDESLWYIYNTLQNPEPNPDSMRDPWAKKAMQQLLSATSSKSYDGYDLEDGAKRPRKFCCVPYLKTPLYPYQRRSAAAMIQREAQPAPMLDPRLVRYVTPTGKEYYYDKEEGNILQEKRMYSEPRGGILAETMGCGKTLICIAVILATRGHFPQIPLEHQDMVNPVRTHTGSLLEMAAAAAGRLSLPWKGYFESMRHSGALFGKCIKACEENRGTYTIPSPPARYSGRTGVAYPRPPPQRLSLCSATLIIVPPNLINHWKEEIARHAEGIIVLVIQGLLDPTPTTDQLLRCDIVLFSKTRFEKEAGEPSNNRRRFIKPVSPLAKLHWLRIIVDEGHNVAGSGHRTNMVHILDQLHVERRWIISGTPSSGLYGVEVNLASQETNTTDTDMAEATAAMLHGREKTSFVDNELKDIDKLRHIVVGFLDVKPWSNSRADDSANWTKYMKPIGEDRKRRKAQSLRATLQSLVVRHRMEVIYSEVPLPRLHNRIVRLEPTFYDKLNINMFIFILTVNAITSERKDQDYMFHSRNRKHLSLLISNLRQAGFWWAGSEGDIQGTINIASKYIEDNRERMTEDDILMLTQGIQIAEKAVACENWERFKQCHELGVFLERFPSPARDMWALTPLRSDVEPLLLGISQARHAQKFVTARLNETYPEEGLAGAGLKARNALAGRQGHPDPAIHKKTAPNTSNAASFKTLPASSPLARTKFVATASAKMTYLLDRVLELYQQEKIIIFYDNNNSAFWIAEGLELLGVEFRIYASTLKPQVRAAYLELFREREDVRVLLMDLHQAAHGLHIANASRVFIVNPIWQPNVESQAIKRAHRISQTLPVFVETLVLKDTLEDKMLQRRKAMSETEMQHAERDLLDDSTMSSIIQNEHFLPMADDEDLSGPAYLKHPPGFFDRHKLPYSGEDQPPSSAGGSPRRRKRGPIPIDIDPSTTSDSGDGTPKRLRVSEGTYLSPDEMTSHTGIIGISGPSSSGKTTLARLLQRVFSKAATARLGTFIIHEDDFYFPDDRIPYTTTASGKAVQDWDTISAIDVHFLSSTLSYVREHGHLPPRLKSIQDLNEKADSGVDEGTISQLQEEVGERLRSLFDAGSGSEGAVKKHTIAFLEGFLLYSPPESEDKDHMLRSVHENIDVRLFLPAPYDVVKSRRESRSGYVTSGPAPEPTSLPQRSSVSDHGNVDLEGEDDRPPQNFWTDPPGYVDDIVWPRYVQDHAWLLLPEGDSYQRSTLSADSPELIKKVGQGVNLRTNTGVVVAPGQGSKPMADILKWAVEEVMKYVETVLQRQ</sequence>
<dbReference type="InterPro" id="IPR000330">
    <property type="entry name" value="SNF2_N"/>
</dbReference>
<dbReference type="Gene3D" id="3.40.50.10810">
    <property type="entry name" value="Tandem AAA-ATPase domain"/>
    <property type="match status" value="1"/>
</dbReference>
<dbReference type="PROSITE" id="PS50118">
    <property type="entry name" value="HMG_BOX_2"/>
    <property type="match status" value="1"/>
</dbReference>
<evidence type="ECO:0000259" key="9">
    <source>
        <dbReference type="PROSITE" id="PS50118"/>
    </source>
</evidence>
<dbReference type="OrthoDB" id="2801544at2759"/>
<dbReference type="EMBL" id="ML735240">
    <property type="protein sequence ID" value="KAE8392071.1"/>
    <property type="molecule type" value="Genomic_DNA"/>
</dbReference>
<keyword evidence="2" id="KW-0378">Hydrolase</keyword>
<dbReference type="GO" id="GO:0008094">
    <property type="term" value="F:ATP-dependent activity, acting on DNA"/>
    <property type="evidence" value="ECO:0007669"/>
    <property type="project" value="TreeGrafter"/>
</dbReference>
<evidence type="ECO:0000256" key="4">
    <source>
        <dbReference type="ARBA" id="ARBA00023015"/>
    </source>
</evidence>
<reference evidence="11" key="1">
    <citation type="submission" date="2019-04" db="EMBL/GenBank/DDBJ databases">
        <title>Friends and foes A comparative genomics studyof 23 Aspergillus species from section Flavi.</title>
        <authorList>
            <consortium name="DOE Joint Genome Institute"/>
            <person name="Kjaerbolling I."/>
            <person name="Vesth T."/>
            <person name="Frisvad J.C."/>
            <person name="Nybo J.L."/>
            <person name="Theobald S."/>
            <person name="Kildgaard S."/>
            <person name="Isbrandt T."/>
            <person name="Kuo A."/>
            <person name="Sato A."/>
            <person name="Lyhne E.K."/>
            <person name="Kogle M.E."/>
            <person name="Wiebenga A."/>
            <person name="Kun R.S."/>
            <person name="Lubbers R.J."/>
            <person name="Makela M.R."/>
            <person name="Barry K."/>
            <person name="Chovatia M."/>
            <person name="Clum A."/>
            <person name="Daum C."/>
            <person name="Haridas S."/>
            <person name="He G."/>
            <person name="LaButti K."/>
            <person name="Lipzen A."/>
            <person name="Mondo S."/>
            <person name="Riley R."/>
            <person name="Salamov A."/>
            <person name="Simmons B.A."/>
            <person name="Magnuson J.K."/>
            <person name="Henrissat B."/>
            <person name="Mortensen U.H."/>
            <person name="Larsen T.O."/>
            <person name="Devries R.P."/>
            <person name="Grigoriev I.V."/>
            <person name="Machida M."/>
            <person name="Baker S.E."/>
            <person name="Andersen M.R."/>
        </authorList>
    </citation>
    <scope>NUCLEOTIDE SEQUENCE [LARGE SCALE GENOMIC DNA]</scope>
    <source>
        <strain evidence="11">IBT 14317</strain>
    </source>
</reference>
<feature type="region of interest" description="Disordered" evidence="8">
    <location>
        <begin position="724"/>
        <end position="744"/>
    </location>
</feature>
<dbReference type="Gene3D" id="3.40.50.300">
    <property type="entry name" value="P-loop containing nucleotide triphosphate hydrolases"/>
    <property type="match status" value="2"/>
</dbReference>
<dbReference type="GO" id="GO:0016787">
    <property type="term" value="F:hydrolase activity"/>
    <property type="evidence" value="ECO:0007669"/>
    <property type="project" value="UniProtKB-KW"/>
</dbReference>
<dbReference type="GO" id="GO:0003690">
    <property type="term" value="F:double-stranded DNA binding"/>
    <property type="evidence" value="ECO:0007669"/>
    <property type="project" value="UniProtKB-ARBA"/>
</dbReference>
<dbReference type="PROSITE" id="PS51194">
    <property type="entry name" value="HELICASE_CTER"/>
    <property type="match status" value="1"/>
</dbReference>
<feature type="domain" description="Helicase C-terminal" evidence="10">
    <location>
        <begin position="1599"/>
        <end position="1754"/>
    </location>
</feature>
<keyword evidence="4" id="KW-0805">Transcription regulation</keyword>
<dbReference type="Proteomes" id="UP000326877">
    <property type="component" value="Unassembled WGS sequence"/>
</dbReference>
<feature type="region of interest" description="Disordered" evidence="8">
    <location>
        <begin position="2032"/>
        <end position="2077"/>
    </location>
</feature>
<feature type="DNA-binding region" description="HMG box" evidence="7">
    <location>
        <begin position="141"/>
        <end position="209"/>
    </location>
</feature>
<dbReference type="GO" id="GO:0005634">
    <property type="term" value="C:nucleus"/>
    <property type="evidence" value="ECO:0007669"/>
    <property type="project" value="UniProtKB-UniRule"/>
</dbReference>
<dbReference type="FunFam" id="1.10.30.10:FF:000041">
    <property type="entry name" value="HMG box family protein"/>
    <property type="match status" value="1"/>
</dbReference>
<protein>
    <recommendedName>
        <fullName evidence="12">P-loop containing nucleoside triphosphate hydrolase protein</fullName>
    </recommendedName>
</protein>
<feature type="compositionally biased region" description="Polar residues" evidence="8">
    <location>
        <begin position="2050"/>
        <end position="2059"/>
    </location>
</feature>
<keyword evidence="6" id="KW-0804">Transcription</keyword>
<dbReference type="Pfam" id="PF00176">
    <property type="entry name" value="SNF2-rel_dom"/>
    <property type="match status" value="1"/>
</dbReference>
<keyword evidence="1" id="KW-0547">Nucleotide-binding</keyword>
<feature type="compositionally biased region" description="Low complexity" evidence="8">
    <location>
        <begin position="388"/>
        <end position="399"/>
    </location>
</feature>
<dbReference type="SUPFAM" id="SSF47095">
    <property type="entry name" value="HMG-box"/>
    <property type="match status" value="1"/>
</dbReference>
<feature type="compositionally biased region" description="Basic and acidic residues" evidence="8">
    <location>
        <begin position="306"/>
        <end position="316"/>
    </location>
</feature>
<feature type="region of interest" description="Disordered" evidence="8">
    <location>
        <begin position="1772"/>
        <end position="1839"/>
    </location>
</feature>
<keyword evidence="7" id="KW-0539">Nucleus</keyword>
<dbReference type="GO" id="GO:0006357">
    <property type="term" value="P:regulation of transcription by RNA polymerase II"/>
    <property type="evidence" value="ECO:0007669"/>
    <property type="project" value="UniProtKB-ARBA"/>
</dbReference>
<dbReference type="SMART" id="SM00487">
    <property type="entry name" value="DEXDc"/>
    <property type="match status" value="1"/>
</dbReference>
<dbReference type="InterPro" id="IPR050628">
    <property type="entry name" value="SNF2_RAD54_helicase_TF"/>
</dbReference>
<feature type="region of interest" description="Disordered" evidence="8">
    <location>
        <begin position="195"/>
        <end position="399"/>
    </location>
</feature>
<dbReference type="InterPro" id="IPR038718">
    <property type="entry name" value="SNF2-like_sf"/>
</dbReference>
<feature type="compositionally biased region" description="Polar residues" evidence="8">
    <location>
        <begin position="258"/>
        <end position="267"/>
    </location>
</feature>
<dbReference type="InterPro" id="IPR001650">
    <property type="entry name" value="Helicase_C-like"/>
</dbReference>
<organism evidence="11">
    <name type="scientific">Petromyces alliaceus</name>
    <name type="common">Aspergillus alliaceus</name>
    <dbReference type="NCBI Taxonomy" id="209559"/>
    <lineage>
        <taxon>Eukaryota</taxon>
        <taxon>Fungi</taxon>
        <taxon>Dikarya</taxon>
        <taxon>Ascomycota</taxon>
        <taxon>Pezizomycotina</taxon>
        <taxon>Eurotiomycetes</taxon>
        <taxon>Eurotiomycetidae</taxon>
        <taxon>Eurotiales</taxon>
        <taxon>Aspergillaceae</taxon>
        <taxon>Aspergillus</taxon>
        <taxon>Aspergillus subgen. Circumdati</taxon>
    </lineage>
</organism>
<keyword evidence="3" id="KW-0067">ATP-binding</keyword>
<dbReference type="InterPro" id="IPR049730">
    <property type="entry name" value="SNF2/RAD54-like_C"/>
</dbReference>
<dbReference type="GO" id="GO:0006281">
    <property type="term" value="P:DNA repair"/>
    <property type="evidence" value="ECO:0007669"/>
    <property type="project" value="TreeGrafter"/>
</dbReference>
<dbReference type="Gene3D" id="1.10.30.10">
    <property type="entry name" value="High mobility group box domain"/>
    <property type="match status" value="1"/>
</dbReference>
<evidence type="ECO:0000256" key="8">
    <source>
        <dbReference type="SAM" id="MobiDB-lite"/>
    </source>
</evidence>
<dbReference type="SUPFAM" id="SSF52540">
    <property type="entry name" value="P-loop containing nucleoside triphosphate hydrolases"/>
    <property type="match status" value="3"/>
</dbReference>
<dbReference type="GO" id="GO:0005524">
    <property type="term" value="F:ATP binding"/>
    <property type="evidence" value="ECO:0007669"/>
    <property type="project" value="UniProtKB-KW"/>
</dbReference>
<evidence type="ECO:0008006" key="12">
    <source>
        <dbReference type="Google" id="ProtNLM"/>
    </source>
</evidence>
<dbReference type="InterPro" id="IPR009071">
    <property type="entry name" value="HMG_box_dom"/>
</dbReference>
<dbReference type="GO" id="GO:0003700">
    <property type="term" value="F:DNA-binding transcription factor activity"/>
    <property type="evidence" value="ECO:0007669"/>
    <property type="project" value="UniProtKB-ARBA"/>
</dbReference>
<feature type="compositionally biased region" description="Polar residues" evidence="8">
    <location>
        <begin position="221"/>
        <end position="238"/>
    </location>
</feature>
<dbReference type="CDD" id="cd18793">
    <property type="entry name" value="SF2_C_SNF"/>
    <property type="match status" value="1"/>
</dbReference>
<evidence type="ECO:0000256" key="1">
    <source>
        <dbReference type="ARBA" id="ARBA00022741"/>
    </source>
</evidence>
<gene>
    <name evidence="11" type="ORF">BDV23DRAFT_192771</name>
</gene>
<dbReference type="PANTHER" id="PTHR45626:SF51">
    <property type="entry name" value="SNF2-RELATED DOMAIN-CONTAINING PROTEIN"/>
    <property type="match status" value="1"/>
</dbReference>